<dbReference type="InterPro" id="IPR003864">
    <property type="entry name" value="CSC1/OSCA1-like_7TM"/>
</dbReference>
<organism evidence="4 5">
    <name type="scientific">Thelephora terrestris</name>
    <dbReference type="NCBI Taxonomy" id="56493"/>
    <lineage>
        <taxon>Eukaryota</taxon>
        <taxon>Fungi</taxon>
        <taxon>Dikarya</taxon>
        <taxon>Basidiomycota</taxon>
        <taxon>Agaricomycotina</taxon>
        <taxon>Agaricomycetes</taxon>
        <taxon>Thelephorales</taxon>
        <taxon>Thelephoraceae</taxon>
        <taxon>Thelephora</taxon>
    </lineage>
</organism>
<dbReference type="Proteomes" id="UP000736335">
    <property type="component" value="Unassembled WGS sequence"/>
</dbReference>
<dbReference type="InterPro" id="IPR045122">
    <property type="entry name" value="Csc1-like"/>
</dbReference>
<dbReference type="PANTHER" id="PTHR13018:SF5">
    <property type="entry name" value="RE44586P"/>
    <property type="match status" value="1"/>
</dbReference>
<feature type="region of interest" description="Disordered" evidence="1">
    <location>
        <begin position="688"/>
        <end position="739"/>
    </location>
</feature>
<feature type="transmembrane region" description="Helical" evidence="2">
    <location>
        <begin position="227"/>
        <end position="251"/>
    </location>
</feature>
<feature type="transmembrane region" description="Helical" evidence="2">
    <location>
        <begin position="972"/>
        <end position="995"/>
    </location>
</feature>
<feature type="region of interest" description="Disordered" evidence="1">
    <location>
        <begin position="1"/>
        <end position="66"/>
    </location>
</feature>
<feature type="region of interest" description="Disordered" evidence="1">
    <location>
        <begin position="475"/>
        <end position="530"/>
    </location>
</feature>
<feature type="region of interest" description="Disordered" evidence="1">
    <location>
        <begin position="664"/>
        <end position="683"/>
    </location>
</feature>
<protein>
    <recommendedName>
        <fullName evidence="3">CSC1/OSCA1-like 7TM region domain-containing protein</fullName>
    </recommendedName>
</protein>
<keyword evidence="2" id="KW-0472">Membrane</keyword>
<feature type="transmembrane region" description="Helical" evidence="2">
    <location>
        <begin position="885"/>
        <end position="910"/>
    </location>
</feature>
<feature type="domain" description="CSC1/OSCA1-like 7TM region" evidence="3">
    <location>
        <begin position="837"/>
        <end position="1103"/>
    </location>
</feature>
<reference evidence="4" key="1">
    <citation type="journal article" date="2020" name="Nat. Commun.">
        <title>Large-scale genome sequencing of mycorrhizal fungi provides insights into the early evolution of symbiotic traits.</title>
        <authorList>
            <person name="Miyauchi S."/>
            <person name="Kiss E."/>
            <person name="Kuo A."/>
            <person name="Drula E."/>
            <person name="Kohler A."/>
            <person name="Sanchez-Garcia M."/>
            <person name="Morin E."/>
            <person name="Andreopoulos B."/>
            <person name="Barry K.W."/>
            <person name="Bonito G."/>
            <person name="Buee M."/>
            <person name="Carver A."/>
            <person name="Chen C."/>
            <person name="Cichocki N."/>
            <person name="Clum A."/>
            <person name="Culley D."/>
            <person name="Crous P.W."/>
            <person name="Fauchery L."/>
            <person name="Girlanda M."/>
            <person name="Hayes R.D."/>
            <person name="Keri Z."/>
            <person name="LaButti K."/>
            <person name="Lipzen A."/>
            <person name="Lombard V."/>
            <person name="Magnuson J."/>
            <person name="Maillard F."/>
            <person name="Murat C."/>
            <person name="Nolan M."/>
            <person name="Ohm R.A."/>
            <person name="Pangilinan J."/>
            <person name="Pereira M.F."/>
            <person name="Perotto S."/>
            <person name="Peter M."/>
            <person name="Pfister S."/>
            <person name="Riley R."/>
            <person name="Sitrit Y."/>
            <person name="Stielow J.B."/>
            <person name="Szollosi G."/>
            <person name="Zifcakova L."/>
            <person name="Stursova M."/>
            <person name="Spatafora J.W."/>
            <person name="Tedersoo L."/>
            <person name="Vaario L.M."/>
            <person name="Yamada A."/>
            <person name="Yan M."/>
            <person name="Wang P."/>
            <person name="Xu J."/>
            <person name="Bruns T."/>
            <person name="Baldrian P."/>
            <person name="Vilgalys R."/>
            <person name="Dunand C."/>
            <person name="Henrissat B."/>
            <person name="Grigoriev I.V."/>
            <person name="Hibbett D."/>
            <person name="Nagy L.G."/>
            <person name="Martin F.M."/>
        </authorList>
    </citation>
    <scope>NUCLEOTIDE SEQUENCE</scope>
    <source>
        <strain evidence="4">UH-Tt-Lm1</strain>
    </source>
</reference>
<reference evidence="4" key="2">
    <citation type="submission" date="2020-11" db="EMBL/GenBank/DDBJ databases">
        <authorList>
            <consortium name="DOE Joint Genome Institute"/>
            <person name="Kuo A."/>
            <person name="Miyauchi S."/>
            <person name="Kiss E."/>
            <person name="Drula E."/>
            <person name="Kohler A."/>
            <person name="Sanchez-Garcia M."/>
            <person name="Andreopoulos B."/>
            <person name="Barry K.W."/>
            <person name="Bonito G."/>
            <person name="Buee M."/>
            <person name="Carver A."/>
            <person name="Chen C."/>
            <person name="Cichocki N."/>
            <person name="Clum A."/>
            <person name="Culley D."/>
            <person name="Crous P.W."/>
            <person name="Fauchery L."/>
            <person name="Girlanda M."/>
            <person name="Hayes R."/>
            <person name="Keri Z."/>
            <person name="Labutti K."/>
            <person name="Lipzen A."/>
            <person name="Lombard V."/>
            <person name="Magnuson J."/>
            <person name="Maillard F."/>
            <person name="Morin E."/>
            <person name="Murat C."/>
            <person name="Nolan M."/>
            <person name="Ohm R."/>
            <person name="Pangilinan J."/>
            <person name="Pereira M."/>
            <person name="Perotto S."/>
            <person name="Peter M."/>
            <person name="Riley R."/>
            <person name="Sitrit Y."/>
            <person name="Stielow B."/>
            <person name="Szollosi G."/>
            <person name="Zifcakova L."/>
            <person name="Stursova M."/>
            <person name="Spatafora J.W."/>
            <person name="Tedersoo L."/>
            <person name="Vaario L.-M."/>
            <person name="Yamada A."/>
            <person name="Yan M."/>
            <person name="Wang P."/>
            <person name="Xu J."/>
            <person name="Bruns T."/>
            <person name="Baldrian P."/>
            <person name="Vilgalys R."/>
            <person name="Henrissat B."/>
            <person name="Grigoriev I.V."/>
            <person name="Hibbett D."/>
            <person name="Nagy L.G."/>
            <person name="Martin F.M."/>
        </authorList>
    </citation>
    <scope>NUCLEOTIDE SEQUENCE</scope>
    <source>
        <strain evidence="4">UH-Tt-Lm1</strain>
    </source>
</reference>
<evidence type="ECO:0000259" key="3">
    <source>
        <dbReference type="Pfam" id="PF02714"/>
    </source>
</evidence>
<dbReference type="GO" id="GO:0005886">
    <property type="term" value="C:plasma membrane"/>
    <property type="evidence" value="ECO:0007669"/>
    <property type="project" value="TreeGrafter"/>
</dbReference>
<evidence type="ECO:0000313" key="4">
    <source>
        <dbReference type="EMBL" id="KAF9787066.1"/>
    </source>
</evidence>
<feature type="transmembrane region" description="Helical" evidence="2">
    <location>
        <begin position="1093"/>
        <end position="1111"/>
    </location>
</feature>
<evidence type="ECO:0000313" key="5">
    <source>
        <dbReference type="Proteomes" id="UP000736335"/>
    </source>
</evidence>
<keyword evidence="5" id="KW-1185">Reference proteome</keyword>
<feature type="transmembrane region" description="Helical" evidence="2">
    <location>
        <begin position="839"/>
        <end position="865"/>
    </location>
</feature>
<feature type="compositionally biased region" description="Polar residues" evidence="1">
    <location>
        <begin position="628"/>
        <end position="642"/>
    </location>
</feature>
<feature type="transmembrane region" description="Helical" evidence="2">
    <location>
        <begin position="930"/>
        <end position="952"/>
    </location>
</feature>
<dbReference type="OrthoDB" id="2591106at2759"/>
<feature type="transmembrane region" description="Helical" evidence="2">
    <location>
        <begin position="1054"/>
        <end position="1073"/>
    </location>
</feature>
<feature type="transmembrane region" description="Helical" evidence="2">
    <location>
        <begin position="321"/>
        <end position="341"/>
    </location>
</feature>
<gene>
    <name evidence="4" type="ORF">BJ322DRAFT_698635</name>
</gene>
<dbReference type="EMBL" id="WIUZ02000005">
    <property type="protein sequence ID" value="KAF9787066.1"/>
    <property type="molecule type" value="Genomic_DNA"/>
</dbReference>
<evidence type="ECO:0000256" key="2">
    <source>
        <dbReference type="SAM" id="Phobius"/>
    </source>
</evidence>
<feature type="transmembrane region" description="Helical" evidence="2">
    <location>
        <begin position="1117"/>
        <end position="1137"/>
    </location>
</feature>
<feature type="compositionally biased region" description="Polar residues" evidence="1">
    <location>
        <begin position="8"/>
        <end position="17"/>
    </location>
</feature>
<feature type="compositionally biased region" description="Low complexity" evidence="1">
    <location>
        <begin position="46"/>
        <end position="65"/>
    </location>
</feature>
<feature type="compositionally biased region" description="Basic and acidic residues" evidence="1">
    <location>
        <begin position="399"/>
        <end position="419"/>
    </location>
</feature>
<proteinExistence type="predicted"/>
<keyword evidence="2" id="KW-1133">Transmembrane helix</keyword>
<feature type="transmembrane region" description="Helical" evidence="2">
    <location>
        <begin position="1028"/>
        <end position="1048"/>
    </location>
</feature>
<feature type="compositionally biased region" description="Basic residues" evidence="1">
    <location>
        <begin position="506"/>
        <end position="519"/>
    </location>
</feature>
<feature type="compositionally biased region" description="Basic and acidic residues" evidence="1">
    <location>
        <begin position="668"/>
        <end position="679"/>
    </location>
</feature>
<sequence>MGLERELNTWSSSEPVLSSTDNTVPPTTSVPTGTDIIPSQTISSNPSHSTSLPTSVSSSVPSVSPNGQSLTNSYTTFTTSYPVVISQSSTTFTSYATSIVTTSTAVPIAASSPPRTNIGMNSVCIGHGIDSVSVGLLAVAIISALLGFIVWLIFAVVRPRFRQIYGLREWYPPQDLRPRPLGDGFFAFLSPNVPLVPDLPEDVQEAGANVATDAHLFPSDEEVTQRILWIALLICIGWSILALGGALPLYLINVPCLVQSAAQTYTYGGYSAVYDLSLLRLLQLLDNRQITTTTYAASSTRFAARMVVDGKDLEGDVRTRIIILTALLIALGLIPALWKILREFNTIANYRKRWIKVKCRDSEMGWLSASKAPGFVGWGEKRLKHYLLKAGLSSKLEAAGESRRERKERERRLTQRTDSGEGPEIDVESLFSIGDTEHLAYLIDERDDILDHLEMAETRYIASFRTSTPTSSIADFEFQPIGTSSGVPARPEISRPMPLGGPRGVAHPRPRPSRRRQRNRNPAYASSSLPPTSFLMPSSYYKIRNVEGVSGGHFTDPEDSQPRRGRSRELSFTDTITQRVVGSRFQEVNRDSTTYGRLPIGSPVHVDETGQFVPPPTSVVQTPTFQSFGPNYDPSSSETYESGNHDSFFRRSEGQSRVTSELGDDWVDVLHDPPQKFGDELDYEDNAGADLDMQSFPPIRPRRRPRKQVAPPSDHRETFPLRNKRGRRSHDDPLPPHLRLQQTQPFVRPMSGLDHHDLGTVYADICNWRTRLKAINAEIADAQRDGYNDIADGARIKGWLMVGKGLRFLPGIELIDGRSKEDIRWDELQHQGSAGNRTVYWALVAFLFVLLAAGLSAVAGLLLATSPDVAKYLPFFRSLQTWNKIPSGIITVLVPTIAATVFLTAVVLVIRHIARFSGHTSVSGSQITAFKTTFVVLTVMGGAWLTAIGAVLYAVNTFPYGGAGKTVADGSILMTILALALIINVAIVAPGLLMLQPIRLWRVVRDERRAITPRQRFRAVYPAVYDPVYAMSCCILAIIFASAFALILPLVAPAATLLLLLTLIAHRFLIGYVYGRTKSPTGGLLQLFMLRRFALLLALQPLVLGLILLSRRLWPEAGALLGTSLAVALFVESFCSFKTRRPGIRSLNPITRNSLEAFRAAARPARRRNVDEESISLVSSDKNNTRSRGSMASVLEMMSITLAVIPSPSQIRGPVPLQTETLDDLTATDRAARTHPEAPPHIPPLPFTDHAEDMAGILYAPELIAPPPIIWLPNDTAGIAMQEAYDLQQYHSLPVTLDVRSQHDVMQRRAGSSRSRRSTGSR</sequence>
<feature type="compositionally biased region" description="Low complexity" evidence="1">
    <location>
        <begin position="18"/>
        <end position="35"/>
    </location>
</feature>
<feature type="compositionally biased region" description="Basic and acidic residues" evidence="1">
    <location>
        <begin position="643"/>
        <end position="654"/>
    </location>
</feature>
<dbReference type="GO" id="GO:0005227">
    <property type="term" value="F:calcium-activated cation channel activity"/>
    <property type="evidence" value="ECO:0007669"/>
    <property type="project" value="InterPro"/>
</dbReference>
<keyword evidence="2" id="KW-0812">Transmembrane</keyword>
<dbReference type="Pfam" id="PF02714">
    <property type="entry name" value="RSN1_7TM"/>
    <property type="match status" value="1"/>
</dbReference>
<comment type="caution">
    <text evidence="4">The sequence shown here is derived from an EMBL/GenBank/DDBJ whole genome shotgun (WGS) entry which is preliminary data.</text>
</comment>
<feature type="region of interest" description="Disordered" evidence="1">
    <location>
        <begin position="399"/>
        <end position="425"/>
    </location>
</feature>
<feature type="region of interest" description="Disordered" evidence="1">
    <location>
        <begin position="1301"/>
        <end position="1322"/>
    </location>
</feature>
<accession>A0A9P6L8T0</accession>
<feature type="transmembrane region" description="Helical" evidence="2">
    <location>
        <begin position="134"/>
        <end position="157"/>
    </location>
</feature>
<evidence type="ECO:0000256" key="1">
    <source>
        <dbReference type="SAM" id="MobiDB-lite"/>
    </source>
</evidence>
<name>A0A9P6L8T0_9AGAM</name>
<dbReference type="PANTHER" id="PTHR13018">
    <property type="entry name" value="PROBABLE MEMBRANE PROTEIN DUF221-RELATED"/>
    <property type="match status" value="1"/>
</dbReference>
<feature type="region of interest" description="Disordered" evidence="1">
    <location>
        <begin position="628"/>
        <end position="656"/>
    </location>
</feature>